<comment type="similarity">
    <text evidence="1 8">Belongs to the TRAFAC class translation factor GTPase superfamily. Classic translation factor GTPase family. IF-2 subfamily.</text>
</comment>
<dbReference type="InterPro" id="IPR036925">
    <property type="entry name" value="TIF_IF2_dom3_sf"/>
</dbReference>
<dbReference type="NCBIfam" id="TIGR00487">
    <property type="entry name" value="IF-2"/>
    <property type="match status" value="1"/>
</dbReference>
<dbReference type="Pfam" id="PF00009">
    <property type="entry name" value="GTP_EFTU"/>
    <property type="match status" value="1"/>
</dbReference>
<keyword evidence="6" id="KW-0342">GTP-binding</keyword>
<dbReference type="SUPFAM" id="SSF50447">
    <property type="entry name" value="Translation proteins"/>
    <property type="match status" value="2"/>
</dbReference>
<feature type="domain" description="Tr-type G" evidence="9">
    <location>
        <begin position="15"/>
        <end position="182"/>
    </location>
</feature>
<evidence type="ECO:0000313" key="11">
    <source>
        <dbReference type="Proteomes" id="UP000177932"/>
    </source>
</evidence>
<reference evidence="10 11" key="1">
    <citation type="journal article" date="2016" name="Nat. Commun.">
        <title>Thousands of microbial genomes shed light on interconnected biogeochemical processes in an aquifer system.</title>
        <authorList>
            <person name="Anantharaman K."/>
            <person name="Brown C.T."/>
            <person name="Hug L.A."/>
            <person name="Sharon I."/>
            <person name="Castelle C.J."/>
            <person name="Probst A.J."/>
            <person name="Thomas B.C."/>
            <person name="Singh A."/>
            <person name="Wilkins M.J."/>
            <person name="Karaoz U."/>
            <person name="Brodie E.L."/>
            <person name="Williams K.H."/>
            <person name="Hubbard S.S."/>
            <person name="Banfield J.F."/>
        </authorList>
    </citation>
    <scope>NUCLEOTIDE SEQUENCE [LARGE SCALE GENOMIC DNA]</scope>
</reference>
<dbReference type="Pfam" id="PF22042">
    <property type="entry name" value="EF-G_D2"/>
    <property type="match status" value="1"/>
</dbReference>
<dbReference type="Proteomes" id="UP000177932">
    <property type="component" value="Unassembled WGS sequence"/>
</dbReference>
<proteinExistence type="inferred from homology"/>
<evidence type="ECO:0000256" key="4">
    <source>
        <dbReference type="ARBA" id="ARBA00022741"/>
    </source>
</evidence>
<evidence type="ECO:0000256" key="6">
    <source>
        <dbReference type="ARBA" id="ARBA00023134"/>
    </source>
</evidence>
<dbReference type="Gene3D" id="2.40.30.10">
    <property type="entry name" value="Translation factors"/>
    <property type="match status" value="2"/>
</dbReference>
<evidence type="ECO:0000256" key="7">
    <source>
        <dbReference type="NCBIfam" id="TIGR00487"/>
    </source>
</evidence>
<dbReference type="InterPro" id="IPR023115">
    <property type="entry name" value="TIF_IF2_dom3"/>
</dbReference>
<keyword evidence="5 8" id="KW-0648">Protein biosynthesis</keyword>
<dbReference type="STRING" id="1802158.A2827_01020"/>
<keyword evidence="3 8" id="KW-0396">Initiation factor</keyword>
<dbReference type="FunFam" id="3.40.50.300:FF:000019">
    <property type="entry name" value="Translation initiation factor IF-2"/>
    <property type="match status" value="1"/>
</dbReference>
<dbReference type="InterPro" id="IPR044145">
    <property type="entry name" value="IF2_II"/>
</dbReference>
<name>A0A1G2H7H9_9BACT</name>
<dbReference type="AlphaFoldDB" id="A0A1G2H7H9"/>
<dbReference type="InterPro" id="IPR005225">
    <property type="entry name" value="Small_GTP-bd"/>
</dbReference>
<dbReference type="GO" id="GO:0005525">
    <property type="term" value="F:GTP binding"/>
    <property type="evidence" value="ECO:0007669"/>
    <property type="project" value="UniProtKB-KW"/>
</dbReference>
<dbReference type="PANTHER" id="PTHR43381">
    <property type="entry name" value="TRANSLATION INITIATION FACTOR IF-2-RELATED"/>
    <property type="match status" value="1"/>
</dbReference>
<keyword evidence="4" id="KW-0547">Nucleotide-binding</keyword>
<evidence type="ECO:0000259" key="9">
    <source>
        <dbReference type="PROSITE" id="PS51722"/>
    </source>
</evidence>
<dbReference type="GO" id="GO:0005737">
    <property type="term" value="C:cytoplasm"/>
    <property type="evidence" value="ECO:0007669"/>
    <property type="project" value="UniProtKB-UniRule"/>
</dbReference>
<dbReference type="InterPro" id="IPR027417">
    <property type="entry name" value="P-loop_NTPase"/>
</dbReference>
<dbReference type="NCBIfam" id="TIGR00231">
    <property type="entry name" value="small_GTP"/>
    <property type="match status" value="1"/>
</dbReference>
<evidence type="ECO:0000256" key="8">
    <source>
        <dbReference type="RuleBase" id="RU000644"/>
    </source>
</evidence>
<comment type="caution">
    <text evidence="10">The sequence shown here is derived from an EMBL/GenBank/DDBJ whole genome shotgun (WGS) entry which is preliminary data.</text>
</comment>
<dbReference type="InterPro" id="IPR000178">
    <property type="entry name" value="TF_IF2_bacterial-like"/>
</dbReference>
<sequence>MAENKANEIKSNMRIRPPVVVVMGHVDHGKTSILDYIRKTKAVEKESGGITQNIGAYQVSHGDKKITFIDTPGHEAFFAMRAHGAKVADIAILVVAADDGVMPQTKEAIRHIKLAGIPMIIAINKIDRQNADAMKVKNQLLEDNIVVEDYKGDTPSVNVSAKTGEGMDNLLEMINLVAEISEIKSEEGALPEGIVIESELDHKRGPVATLIVRQGILKKGDIVSLSTTWGTVKILEDFQGTLMAEAEPGTPVFVVGLSEVPQVGEKFKVVNSQKEAEERVAKDANKEKVAEVIEVKEGAKIFNLVLKSDVRGTLEALRNVILGVEDENVTFRFLSEGVGEITERDIKLASTAKALIVGFRTKVTQSSENFAKQMKVGIITGDVIYELVESVRAAVSDLISGEKEEVDLGSLKVAAIFRTEKSKMIIGGRVSGDELKKGARVRVIRGEEIIGEGKISQLKIIDKAVDKVEAGKECGVLFEGPVKILAGDILQAYEIREKIIRL</sequence>
<dbReference type="CDD" id="cd01887">
    <property type="entry name" value="IF2_eIF5B"/>
    <property type="match status" value="1"/>
</dbReference>
<evidence type="ECO:0000256" key="2">
    <source>
        <dbReference type="ARBA" id="ARBA00020675"/>
    </source>
</evidence>
<dbReference type="CDD" id="cd03702">
    <property type="entry name" value="IF2_mtIF2_II"/>
    <property type="match status" value="1"/>
</dbReference>
<organism evidence="10 11">
    <name type="scientific">Candidatus Spechtbacteria bacterium RIFCSPHIGHO2_01_FULL_43_30</name>
    <dbReference type="NCBI Taxonomy" id="1802158"/>
    <lineage>
        <taxon>Bacteria</taxon>
        <taxon>Candidatus Spechtiibacteriota</taxon>
    </lineage>
</organism>
<protein>
    <recommendedName>
        <fullName evidence="2 7">Translation initiation factor IF-2</fullName>
    </recommendedName>
</protein>
<dbReference type="InterPro" id="IPR015760">
    <property type="entry name" value="TIF_IF2"/>
</dbReference>
<evidence type="ECO:0000313" key="10">
    <source>
        <dbReference type="EMBL" id="OGZ58309.1"/>
    </source>
</evidence>
<dbReference type="InterPro" id="IPR009000">
    <property type="entry name" value="Transl_B-barrel_sf"/>
</dbReference>
<dbReference type="InterPro" id="IPR000795">
    <property type="entry name" value="T_Tr_GTP-bd_dom"/>
</dbReference>
<dbReference type="PROSITE" id="PS51722">
    <property type="entry name" value="G_TR_2"/>
    <property type="match status" value="1"/>
</dbReference>
<comment type="function">
    <text evidence="8">One of the essential components for the initiation of protein synthesis. Protects formylmethionyl-tRNA from spontaneous hydrolysis and promotes its binding to the 30S ribosomal subunits. Also involved in the hydrolysis of GTP during the formation of the 70S ribosomal complex.</text>
</comment>
<dbReference type="Gene3D" id="3.40.50.10050">
    <property type="entry name" value="Translation initiation factor IF- 2, domain 3"/>
    <property type="match status" value="1"/>
</dbReference>
<dbReference type="GO" id="GO:0003743">
    <property type="term" value="F:translation initiation factor activity"/>
    <property type="evidence" value="ECO:0007669"/>
    <property type="project" value="UniProtKB-UniRule"/>
</dbReference>
<dbReference type="GO" id="GO:0003924">
    <property type="term" value="F:GTPase activity"/>
    <property type="evidence" value="ECO:0007669"/>
    <property type="project" value="InterPro"/>
</dbReference>
<evidence type="ECO:0000256" key="3">
    <source>
        <dbReference type="ARBA" id="ARBA00022540"/>
    </source>
</evidence>
<dbReference type="FunFam" id="3.40.50.10050:FF:000001">
    <property type="entry name" value="Translation initiation factor IF-2"/>
    <property type="match status" value="1"/>
</dbReference>
<dbReference type="EMBL" id="MHOD01000011">
    <property type="protein sequence ID" value="OGZ58309.1"/>
    <property type="molecule type" value="Genomic_DNA"/>
</dbReference>
<evidence type="ECO:0000256" key="1">
    <source>
        <dbReference type="ARBA" id="ARBA00007733"/>
    </source>
</evidence>
<dbReference type="SUPFAM" id="SSF52540">
    <property type="entry name" value="P-loop containing nucleoside triphosphate hydrolases"/>
    <property type="match status" value="1"/>
</dbReference>
<dbReference type="Pfam" id="PF11987">
    <property type="entry name" value="IF-2"/>
    <property type="match status" value="1"/>
</dbReference>
<accession>A0A1G2H7H9</accession>
<dbReference type="SUPFAM" id="SSF52156">
    <property type="entry name" value="Initiation factor IF2/eIF5b, domain 3"/>
    <property type="match status" value="1"/>
</dbReference>
<dbReference type="PANTHER" id="PTHR43381:SF5">
    <property type="entry name" value="TR-TYPE G DOMAIN-CONTAINING PROTEIN"/>
    <property type="match status" value="1"/>
</dbReference>
<evidence type="ECO:0000256" key="5">
    <source>
        <dbReference type="ARBA" id="ARBA00022917"/>
    </source>
</evidence>
<gene>
    <name evidence="10" type="ORF">A2827_01020</name>
</gene>
<dbReference type="InterPro" id="IPR053905">
    <property type="entry name" value="EF-G-like_DII"/>
</dbReference>
<dbReference type="Gene3D" id="3.40.50.300">
    <property type="entry name" value="P-loop containing nucleotide triphosphate hydrolases"/>
    <property type="match status" value="1"/>
</dbReference>